<evidence type="ECO:0000256" key="2">
    <source>
        <dbReference type="ARBA" id="ARBA00023002"/>
    </source>
</evidence>
<name>A0A3E4NLZ1_9BACE</name>
<comment type="caution">
    <text evidence="4">The sequence shown here is derived from an EMBL/GenBank/DDBJ whole genome shotgun (WGS) entry which is preliminary data.</text>
</comment>
<dbReference type="FunFam" id="3.40.50.720:FF:000084">
    <property type="entry name" value="Short-chain dehydrogenase reductase"/>
    <property type="match status" value="1"/>
</dbReference>
<dbReference type="CDD" id="cd05233">
    <property type="entry name" value="SDR_c"/>
    <property type="match status" value="1"/>
</dbReference>
<proteinExistence type="inferred from homology"/>
<evidence type="ECO:0000256" key="1">
    <source>
        <dbReference type="ARBA" id="ARBA00006484"/>
    </source>
</evidence>
<keyword evidence="2" id="KW-0560">Oxidoreductase</keyword>
<dbReference type="PRINTS" id="PR00081">
    <property type="entry name" value="GDHRDH"/>
</dbReference>
<organism evidence="4 5">
    <name type="scientific">Bacteroides xylanisolvens</name>
    <dbReference type="NCBI Taxonomy" id="371601"/>
    <lineage>
        <taxon>Bacteria</taxon>
        <taxon>Pseudomonadati</taxon>
        <taxon>Bacteroidota</taxon>
        <taxon>Bacteroidia</taxon>
        <taxon>Bacteroidales</taxon>
        <taxon>Bacteroidaceae</taxon>
        <taxon>Bacteroides</taxon>
    </lineage>
</organism>
<evidence type="ECO:0000313" key="4">
    <source>
        <dbReference type="EMBL" id="RGK66025.1"/>
    </source>
</evidence>
<dbReference type="PRINTS" id="PR00080">
    <property type="entry name" value="SDRFAMILY"/>
</dbReference>
<dbReference type="Pfam" id="PF00106">
    <property type="entry name" value="adh_short"/>
    <property type="match status" value="1"/>
</dbReference>
<reference evidence="4 5" key="1">
    <citation type="submission" date="2018-08" db="EMBL/GenBank/DDBJ databases">
        <title>A genome reference for cultivated species of the human gut microbiota.</title>
        <authorList>
            <person name="Zou Y."/>
            <person name="Xue W."/>
            <person name="Luo G."/>
        </authorList>
    </citation>
    <scope>NUCLEOTIDE SEQUENCE [LARGE SCALE GENOMIC DNA]</scope>
    <source>
        <strain evidence="4 5">TF10-34</strain>
    </source>
</reference>
<dbReference type="GO" id="GO:0048038">
    <property type="term" value="F:quinone binding"/>
    <property type="evidence" value="ECO:0007669"/>
    <property type="project" value="TreeGrafter"/>
</dbReference>
<evidence type="ECO:0000313" key="5">
    <source>
        <dbReference type="Proteomes" id="UP000261210"/>
    </source>
</evidence>
<dbReference type="EMBL" id="QSQU01000005">
    <property type="protein sequence ID" value="RGK66025.1"/>
    <property type="molecule type" value="Genomic_DNA"/>
</dbReference>
<dbReference type="Gene3D" id="3.40.50.720">
    <property type="entry name" value="NAD(P)-binding Rossmann-like Domain"/>
    <property type="match status" value="1"/>
</dbReference>
<dbReference type="GO" id="GO:0016616">
    <property type="term" value="F:oxidoreductase activity, acting on the CH-OH group of donors, NAD or NADP as acceptor"/>
    <property type="evidence" value="ECO:0007669"/>
    <property type="project" value="TreeGrafter"/>
</dbReference>
<dbReference type="SUPFAM" id="SSF51735">
    <property type="entry name" value="NAD(P)-binding Rossmann-fold domains"/>
    <property type="match status" value="1"/>
</dbReference>
<dbReference type="RefSeq" id="WP_117683523.1">
    <property type="nucleotide sequence ID" value="NZ_JBCHGU010000018.1"/>
</dbReference>
<dbReference type="Proteomes" id="UP000261210">
    <property type="component" value="Unassembled WGS sequence"/>
</dbReference>
<dbReference type="AlphaFoldDB" id="A0A3E4NLZ1"/>
<protein>
    <submittedName>
        <fullName evidence="4">SDR family NAD(P)-dependent oxidoreductase</fullName>
    </submittedName>
</protein>
<comment type="similarity">
    <text evidence="1 3">Belongs to the short-chain dehydrogenases/reductases (SDR) family.</text>
</comment>
<evidence type="ECO:0000256" key="3">
    <source>
        <dbReference type="RuleBase" id="RU000363"/>
    </source>
</evidence>
<dbReference type="InterPro" id="IPR002347">
    <property type="entry name" value="SDR_fam"/>
</dbReference>
<dbReference type="InterPro" id="IPR036291">
    <property type="entry name" value="NAD(P)-bd_dom_sf"/>
</dbReference>
<sequence length="270" mass="29172">MLNSFKSYIKRKIVRKKIVPIVIKDIESNLLVGKKAFITGGSSGIGFAIAKKFIASGCEVIIGGSDESKLKKCAEELNCKFLTADLNDIPNLKEQIINHLGVVDILVNSAGYHGVEKFGEITPYEWDKVMNINLRGMYFICQFVSKVMIKHGTKGHILNVSSASALKPGWTPYEISKRAVNGLTLGFADKLIRYGIVVNGIAPGPTATPMLGKVVDGDLDLEWNANPSGRMSTVEEIANLALFMVSDLGNGIVGDTFFLTGGSGTICIDK</sequence>
<gene>
    <name evidence="4" type="ORF">DXD03_05190</name>
</gene>
<dbReference type="GO" id="GO:0006633">
    <property type="term" value="P:fatty acid biosynthetic process"/>
    <property type="evidence" value="ECO:0007669"/>
    <property type="project" value="TreeGrafter"/>
</dbReference>
<dbReference type="PANTHER" id="PTHR42760">
    <property type="entry name" value="SHORT-CHAIN DEHYDROGENASES/REDUCTASES FAMILY MEMBER"/>
    <property type="match status" value="1"/>
</dbReference>
<accession>A0A3E4NLZ1</accession>
<dbReference type="PANTHER" id="PTHR42760:SF133">
    <property type="entry name" value="3-OXOACYL-[ACYL-CARRIER-PROTEIN] REDUCTASE"/>
    <property type="match status" value="1"/>
</dbReference>